<dbReference type="InterPro" id="IPR023023">
    <property type="entry name" value="dNTPase_2"/>
</dbReference>
<keyword evidence="1 2" id="KW-0378">Hydrolase</keyword>
<dbReference type="Pfam" id="PF01966">
    <property type="entry name" value="HD"/>
    <property type="match status" value="1"/>
</dbReference>
<dbReference type="CDD" id="cd00077">
    <property type="entry name" value="HDc"/>
    <property type="match status" value="1"/>
</dbReference>
<dbReference type="STRING" id="1678840.ATC1_13801"/>
<dbReference type="Gene3D" id="1.10.3210.10">
    <property type="entry name" value="Hypothetical protein af1432"/>
    <property type="match status" value="1"/>
</dbReference>
<evidence type="ECO:0000259" key="3">
    <source>
        <dbReference type="PROSITE" id="PS51831"/>
    </source>
</evidence>
<accession>A0A0S7BUD1</accession>
<dbReference type="AlphaFoldDB" id="A0A0S7BUD1"/>
<sequence length="384" mass="44432">MNYASAMNTYRKEEIGIAPYGIHSSNSKGRRFPEADHDYRSCFQRDKDRIIHTTAFRRLEYKTQVFINDEGDYYRTRLTHTLEVVQIGRTLARALGGNEDLVEAICLAHDMGHPPFGHAGESTLAKIMSDHGSFNHNRHTMRIVTLLEKRYPDFDGLNLCYETLEGIAKHETEYDIVDVQEFSPDLRGHLEAQIANVSDEIAYGSHDLDDGLRSGMLTADMCQDLLIWKLIADDLHWVGPQLSDLDRHRFIRQLTNLEVTDAFYTAQEKISSSKIQSVDDLQRLPYNVVVNSSLWLSQNRELKDFLFHKLYRHYRVVRMSLKAEMIISRLFEAFLKEPSLLPNHIQKNIEERGREAAICDYIAGMTDRYAIDQYNKLFEPSLLP</sequence>
<organism evidence="4">
    <name type="scientific">Flexilinea flocculi</name>
    <dbReference type="NCBI Taxonomy" id="1678840"/>
    <lineage>
        <taxon>Bacteria</taxon>
        <taxon>Bacillati</taxon>
        <taxon>Chloroflexota</taxon>
        <taxon>Anaerolineae</taxon>
        <taxon>Anaerolineales</taxon>
        <taxon>Anaerolineaceae</taxon>
        <taxon>Flexilinea</taxon>
    </lineage>
</organism>
<comment type="similarity">
    <text evidence="2">Belongs to the dGTPase family. Type 2 subfamily.</text>
</comment>
<evidence type="ECO:0000313" key="5">
    <source>
        <dbReference type="Proteomes" id="UP000053370"/>
    </source>
</evidence>
<dbReference type="SUPFAM" id="SSF109604">
    <property type="entry name" value="HD-domain/PDEase-like"/>
    <property type="match status" value="1"/>
</dbReference>
<evidence type="ECO:0000256" key="2">
    <source>
        <dbReference type="HAMAP-Rule" id="MF_01212"/>
    </source>
</evidence>
<evidence type="ECO:0000313" key="4">
    <source>
        <dbReference type="EMBL" id="GAP40820.1"/>
    </source>
</evidence>
<dbReference type="RefSeq" id="WP_082174728.1">
    <property type="nucleotide sequence ID" value="NZ_DF968181.1"/>
</dbReference>
<dbReference type="FunFam" id="1.10.3210.10:FF:000024">
    <property type="entry name" value="Deoxyguanosinetriphosphate triphosphohydrolase-like protein"/>
    <property type="match status" value="1"/>
</dbReference>
<dbReference type="HAMAP" id="MF_01212">
    <property type="entry name" value="dGTPase_type2"/>
    <property type="match status" value="1"/>
</dbReference>
<evidence type="ECO:0000256" key="1">
    <source>
        <dbReference type="ARBA" id="ARBA00022801"/>
    </source>
</evidence>
<keyword evidence="5" id="KW-1185">Reference proteome</keyword>
<dbReference type="PANTHER" id="PTHR11373:SF43">
    <property type="entry name" value="DEOXYGUANOSINETRIPHOSPHATE TRIPHOSPHOHYDROLASE-LIKE PROTEIN"/>
    <property type="match status" value="1"/>
</dbReference>
<dbReference type="InterPro" id="IPR006261">
    <property type="entry name" value="dGTPase"/>
</dbReference>
<reference evidence="4" key="1">
    <citation type="journal article" date="2015" name="Genome Announc.">
        <title>Draft Genome Sequence of Anaerolineae Strain TC1, a Novel Isolate from a Methanogenic Wastewater Treatment System.</title>
        <authorList>
            <person name="Matsuura N."/>
            <person name="Tourlousse D.M."/>
            <person name="Sun L."/>
            <person name="Toyonaga M."/>
            <person name="Kuroda K."/>
            <person name="Ohashi A."/>
            <person name="Cruz R."/>
            <person name="Yamaguchi T."/>
            <person name="Sekiguchi Y."/>
        </authorList>
    </citation>
    <scope>NUCLEOTIDE SEQUENCE [LARGE SCALE GENOMIC DNA]</scope>
    <source>
        <strain evidence="4">TC1</strain>
    </source>
</reference>
<dbReference type="NCBIfam" id="TIGR01353">
    <property type="entry name" value="dGTP_triPase"/>
    <property type="match status" value="1"/>
</dbReference>
<dbReference type="InterPro" id="IPR026875">
    <property type="entry name" value="PHydrolase_assoc_dom"/>
</dbReference>
<gene>
    <name evidence="4" type="ORF">ATC1_13801</name>
</gene>
<protein>
    <recommendedName>
        <fullName evidence="2">Deoxyguanosinetriphosphate triphosphohydrolase-like protein</fullName>
    </recommendedName>
</protein>
<dbReference type="InterPro" id="IPR006674">
    <property type="entry name" value="HD_domain"/>
</dbReference>
<dbReference type="InterPro" id="IPR003607">
    <property type="entry name" value="HD/PDEase_dom"/>
</dbReference>
<dbReference type="PROSITE" id="PS51831">
    <property type="entry name" value="HD"/>
    <property type="match status" value="1"/>
</dbReference>
<dbReference type="PANTHER" id="PTHR11373">
    <property type="entry name" value="DEOXYNUCLEOSIDE TRIPHOSPHATE TRIPHOSPHOHYDROLASE"/>
    <property type="match status" value="1"/>
</dbReference>
<dbReference type="InterPro" id="IPR050135">
    <property type="entry name" value="dGTPase-like"/>
</dbReference>
<proteinExistence type="inferred from homology"/>
<dbReference type="PATRIC" id="fig|1678840.3.peg.2178"/>
<dbReference type="GO" id="GO:0008832">
    <property type="term" value="F:dGTPase activity"/>
    <property type="evidence" value="ECO:0007669"/>
    <property type="project" value="TreeGrafter"/>
</dbReference>
<dbReference type="Proteomes" id="UP000053370">
    <property type="component" value="Unassembled WGS sequence"/>
</dbReference>
<dbReference type="NCBIfam" id="NF002326">
    <property type="entry name" value="PRK01286.1-1"/>
    <property type="match status" value="1"/>
</dbReference>
<dbReference type="GO" id="GO:0006203">
    <property type="term" value="P:dGTP catabolic process"/>
    <property type="evidence" value="ECO:0007669"/>
    <property type="project" value="TreeGrafter"/>
</dbReference>
<dbReference type="Pfam" id="PF13286">
    <property type="entry name" value="HD_assoc"/>
    <property type="match status" value="1"/>
</dbReference>
<dbReference type="SMART" id="SM00471">
    <property type="entry name" value="HDc"/>
    <property type="match status" value="1"/>
</dbReference>
<name>A0A0S7BUD1_9CHLR</name>
<feature type="domain" description="HD" evidence="3">
    <location>
        <begin position="77"/>
        <end position="204"/>
    </location>
</feature>
<dbReference type="EMBL" id="DF968181">
    <property type="protein sequence ID" value="GAP40820.1"/>
    <property type="molecule type" value="Genomic_DNA"/>
</dbReference>